<sequence>MFCYRSEEPSFAQKNGCVHGEELSCMLGLPLLGSGAPLYVNYSKEEAALSETTKSYSVCFFRTDPGVTLLDTKPSKELGITPRASNCSYWRIHEKYKHNRSR</sequence>
<protein>
    <submittedName>
        <fullName evidence="1">Uncharacterized protein</fullName>
    </submittedName>
</protein>
<comment type="caution">
    <text evidence="1">The sequence shown here is derived from an EMBL/GenBank/DDBJ whole genome shotgun (WGS) entry which is preliminary data.</text>
</comment>
<reference evidence="1" key="1">
    <citation type="journal article" date="2020" name="Cell">
        <title>Large-Scale Comparative Analyses of Tick Genomes Elucidate Their Genetic Diversity and Vector Capacities.</title>
        <authorList>
            <consortium name="Tick Genome and Microbiome Consortium (TIGMIC)"/>
            <person name="Jia N."/>
            <person name="Wang J."/>
            <person name="Shi W."/>
            <person name="Du L."/>
            <person name="Sun Y."/>
            <person name="Zhan W."/>
            <person name="Jiang J.F."/>
            <person name="Wang Q."/>
            <person name="Zhang B."/>
            <person name="Ji P."/>
            <person name="Bell-Sakyi L."/>
            <person name="Cui X.M."/>
            <person name="Yuan T.T."/>
            <person name="Jiang B.G."/>
            <person name="Yang W.F."/>
            <person name="Lam T.T."/>
            <person name="Chang Q.C."/>
            <person name="Ding S.J."/>
            <person name="Wang X.J."/>
            <person name="Zhu J.G."/>
            <person name="Ruan X.D."/>
            <person name="Zhao L."/>
            <person name="Wei J.T."/>
            <person name="Ye R.Z."/>
            <person name="Que T.C."/>
            <person name="Du C.H."/>
            <person name="Zhou Y.H."/>
            <person name="Cheng J.X."/>
            <person name="Dai P.F."/>
            <person name="Guo W.B."/>
            <person name="Han X.H."/>
            <person name="Huang E.J."/>
            <person name="Li L.F."/>
            <person name="Wei W."/>
            <person name="Gao Y.C."/>
            <person name="Liu J.Z."/>
            <person name="Shao H.Z."/>
            <person name="Wang X."/>
            <person name="Wang C.C."/>
            <person name="Yang T.C."/>
            <person name="Huo Q.B."/>
            <person name="Li W."/>
            <person name="Chen H.Y."/>
            <person name="Chen S.E."/>
            <person name="Zhou L.G."/>
            <person name="Ni X.B."/>
            <person name="Tian J.H."/>
            <person name="Sheng Y."/>
            <person name="Liu T."/>
            <person name="Pan Y.S."/>
            <person name="Xia L.Y."/>
            <person name="Li J."/>
            <person name="Zhao F."/>
            <person name="Cao W.C."/>
        </authorList>
    </citation>
    <scope>NUCLEOTIDE SEQUENCE</scope>
    <source>
        <strain evidence="1">Rsan-2018</strain>
    </source>
</reference>
<reference evidence="1" key="2">
    <citation type="submission" date="2021-09" db="EMBL/GenBank/DDBJ databases">
        <authorList>
            <person name="Jia N."/>
            <person name="Wang J."/>
            <person name="Shi W."/>
            <person name="Du L."/>
            <person name="Sun Y."/>
            <person name="Zhan W."/>
            <person name="Jiang J."/>
            <person name="Wang Q."/>
            <person name="Zhang B."/>
            <person name="Ji P."/>
            <person name="Sakyi L.B."/>
            <person name="Cui X."/>
            <person name="Yuan T."/>
            <person name="Jiang B."/>
            <person name="Yang W."/>
            <person name="Lam T.T.-Y."/>
            <person name="Chang Q."/>
            <person name="Ding S."/>
            <person name="Wang X."/>
            <person name="Zhu J."/>
            <person name="Ruan X."/>
            <person name="Zhao L."/>
            <person name="Wei J."/>
            <person name="Que T."/>
            <person name="Du C."/>
            <person name="Cheng J."/>
            <person name="Dai P."/>
            <person name="Han X."/>
            <person name="Huang E."/>
            <person name="Gao Y."/>
            <person name="Liu J."/>
            <person name="Shao H."/>
            <person name="Ye R."/>
            <person name="Li L."/>
            <person name="Wei W."/>
            <person name="Wang X."/>
            <person name="Wang C."/>
            <person name="Huo Q."/>
            <person name="Li W."/>
            <person name="Guo W."/>
            <person name="Chen H."/>
            <person name="Chen S."/>
            <person name="Zhou L."/>
            <person name="Zhou L."/>
            <person name="Ni X."/>
            <person name="Tian J."/>
            <person name="Zhou Y."/>
            <person name="Sheng Y."/>
            <person name="Liu T."/>
            <person name="Pan Y."/>
            <person name="Xia L."/>
            <person name="Li J."/>
            <person name="Zhao F."/>
            <person name="Cao W."/>
        </authorList>
    </citation>
    <scope>NUCLEOTIDE SEQUENCE</scope>
    <source>
        <strain evidence="1">Rsan-2018</strain>
        <tissue evidence="1">Larvae</tissue>
    </source>
</reference>
<dbReference type="Gene3D" id="3.40.50.1820">
    <property type="entry name" value="alpha/beta hydrolase"/>
    <property type="match status" value="1"/>
</dbReference>
<evidence type="ECO:0000313" key="2">
    <source>
        <dbReference type="Proteomes" id="UP000821837"/>
    </source>
</evidence>
<organism evidence="1 2">
    <name type="scientific">Rhipicephalus sanguineus</name>
    <name type="common">Brown dog tick</name>
    <name type="synonym">Ixodes sanguineus</name>
    <dbReference type="NCBI Taxonomy" id="34632"/>
    <lineage>
        <taxon>Eukaryota</taxon>
        <taxon>Metazoa</taxon>
        <taxon>Ecdysozoa</taxon>
        <taxon>Arthropoda</taxon>
        <taxon>Chelicerata</taxon>
        <taxon>Arachnida</taxon>
        <taxon>Acari</taxon>
        <taxon>Parasitiformes</taxon>
        <taxon>Ixodida</taxon>
        <taxon>Ixodoidea</taxon>
        <taxon>Ixodidae</taxon>
        <taxon>Rhipicephalinae</taxon>
        <taxon>Rhipicephalus</taxon>
        <taxon>Rhipicephalus</taxon>
    </lineage>
</organism>
<accession>A0A9D4T091</accession>
<proteinExistence type="predicted"/>
<gene>
    <name evidence="1" type="ORF">HPB52_012871</name>
</gene>
<dbReference type="AlphaFoldDB" id="A0A9D4T091"/>
<dbReference type="EMBL" id="JABSTV010001249">
    <property type="protein sequence ID" value="KAH7961861.1"/>
    <property type="molecule type" value="Genomic_DNA"/>
</dbReference>
<keyword evidence="2" id="KW-1185">Reference proteome</keyword>
<name>A0A9D4T091_RHISA</name>
<evidence type="ECO:0000313" key="1">
    <source>
        <dbReference type="EMBL" id="KAH7961861.1"/>
    </source>
</evidence>
<dbReference type="Proteomes" id="UP000821837">
    <property type="component" value="Chromosome 3"/>
</dbReference>
<dbReference type="InterPro" id="IPR029058">
    <property type="entry name" value="AB_hydrolase_fold"/>
</dbReference>